<dbReference type="PANTHER" id="PTHR20861:SF1">
    <property type="entry name" value="HOMOSERINE KINASE"/>
    <property type="match status" value="1"/>
</dbReference>
<dbReference type="InterPro" id="IPR013750">
    <property type="entry name" value="GHMP_kinase_C_dom"/>
</dbReference>
<keyword evidence="5 13" id="KW-0028">Amino-acid biosynthesis</keyword>
<comment type="catalytic activity">
    <reaction evidence="11 13">
        <text>L-homoserine + ATP = O-phospho-L-homoserine + ADP + H(+)</text>
        <dbReference type="Rhea" id="RHEA:13985"/>
        <dbReference type="ChEBI" id="CHEBI:15378"/>
        <dbReference type="ChEBI" id="CHEBI:30616"/>
        <dbReference type="ChEBI" id="CHEBI:57476"/>
        <dbReference type="ChEBI" id="CHEBI:57590"/>
        <dbReference type="ChEBI" id="CHEBI:456216"/>
        <dbReference type="EC" id="2.7.1.39"/>
    </reaction>
</comment>
<protein>
    <recommendedName>
        <fullName evidence="4 13">Homoserine kinase</fullName>
        <shortName evidence="13">HK</shortName>
        <shortName evidence="13">HSK</shortName>
        <ecNumber evidence="3 13">2.7.1.39</ecNumber>
    </recommendedName>
</protein>
<evidence type="ECO:0000256" key="13">
    <source>
        <dbReference type="HAMAP-Rule" id="MF_00384"/>
    </source>
</evidence>
<organism evidence="16 17">
    <name type="scientific">Peribacillus saganii</name>
    <dbReference type="NCBI Taxonomy" id="2303992"/>
    <lineage>
        <taxon>Bacteria</taxon>
        <taxon>Bacillati</taxon>
        <taxon>Bacillota</taxon>
        <taxon>Bacilli</taxon>
        <taxon>Bacillales</taxon>
        <taxon>Bacillaceae</taxon>
        <taxon>Peribacillus</taxon>
    </lineage>
</organism>
<feature type="binding site" evidence="13">
    <location>
        <begin position="91"/>
        <end position="101"/>
    </location>
    <ligand>
        <name>ATP</name>
        <dbReference type="ChEBI" id="CHEBI:30616"/>
    </ligand>
</feature>
<dbReference type="GO" id="GO:0005737">
    <property type="term" value="C:cytoplasm"/>
    <property type="evidence" value="ECO:0007669"/>
    <property type="project" value="UniProtKB-SubCell"/>
</dbReference>
<dbReference type="SUPFAM" id="SSF55060">
    <property type="entry name" value="GHMP Kinase, C-terminal domain"/>
    <property type="match status" value="1"/>
</dbReference>
<gene>
    <name evidence="13" type="primary">thrB</name>
    <name evidence="16" type="ORF">D0469_07995</name>
</gene>
<evidence type="ECO:0000256" key="3">
    <source>
        <dbReference type="ARBA" id="ARBA00012078"/>
    </source>
</evidence>
<dbReference type="InterPro" id="IPR006203">
    <property type="entry name" value="GHMP_knse_ATP-bd_CS"/>
</dbReference>
<keyword evidence="6 13" id="KW-0808">Transferase</keyword>
<sequence length="318" mass="34072">MSTEGNMFSIRVPASTANLGPGFDSVGLALGLYLHLDAERSQQWEVIALTDELKQFPSDEQNYIVKVAQKTAAYYGKQLEPHVLYVSSDIPLARGLGSSASAIVAGIELADAACGLGLTIQEKAHHASLIEGHPDNAGASVLGGLVVGKHTEEHTDILSFMLEEVKVIAVIPDYELLTEKSRDVLPADVTFGEAVRASAVSNMLVAALLSKNWQLAGKMMKEDRFHQPYRTALIPHFPEIEKAAEQSGAFGVAISGAGPTVVCFTESESAVQVCEQLSSAFPQFAVKIVDIDYQGSVVTRHKDGHGEERTVNARGLAE</sequence>
<dbReference type="GO" id="GO:0004413">
    <property type="term" value="F:homoserine kinase activity"/>
    <property type="evidence" value="ECO:0007669"/>
    <property type="project" value="UniProtKB-UniRule"/>
</dbReference>
<evidence type="ECO:0000256" key="9">
    <source>
        <dbReference type="ARBA" id="ARBA00022777"/>
    </source>
</evidence>
<dbReference type="RefSeq" id="WP_117326146.1">
    <property type="nucleotide sequence ID" value="NZ_QVTE01000017.1"/>
</dbReference>
<evidence type="ECO:0000256" key="8">
    <source>
        <dbReference type="ARBA" id="ARBA00022741"/>
    </source>
</evidence>
<evidence type="ECO:0000313" key="17">
    <source>
        <dbReference type="Proteomes" id="UP000264541"/>
    </source>
</evidence>
<dbReference type="EMBL" id="QVTE01000017">
    <property type="protein sequence ID" value="RFU70113.1"/>
    <property type="molecule type" value="Genomic_DNA"/>
</dbReference>
<comment type="subcellular location">
    <subcellularLocation>
        <location evidence="13">Cytoplasm</location>
    </subcellularLocation>
</comment>
<evidence type="ECO:0000256" key="5">
    <source>
        <dbReference type="ARBA" id="ARBA00022605"/>
    </source>
</evidence>
<dbReference type="GO" id="GO:0005524">
    <property type="term" value="F:ATP binding"/>
    <property type="evidence" value="ECO:0007669"/>
    <property type="project" value="UniProtKB-UniRule"/>
</dbReference>
<dbReference type="OrthoDB" id="9769912at2"/>
<dbReference type="NCBIfam" id="TIGR00191">
    <property type="entry name" value="thrB"/>
    <property type="match status" value="1"/>
</dbReference>
<reference evidence="16 17" key="1">
    <citation type="submission" date="2018-08" db="EMBL/GenBank/DDBJ databases">
        <title>Bacillus chawlae sp. nov., Bacillus glennii sp. nov., and Bacillus saganii sp. nov. Isolated from the Vehicle Assembly Building at Kennedy Space Center where the Viking Spacecraft were Assembled.</title>
        <authorList>
            <person name="Seuylemezian A."/>
            <person name="Vaishampayan P."/>
        </authorList>
    </citation>
    <scope>NUCLEOTIDE SEQUENCE [LARGE SCALE GENOMIC DNA]</scope>
    <source>
        <strain evidence="16 17">V47-23a</strain>
    </source>
</reference>
<dbReference type="InterPro" id="IPR036554">
    <property type="entry name" value="GHMP_kinase_C_sf"/>
</dbReference>
<keyword evidence="8 13" id="KW-0547">Nucleotide-binding</keyword>
<evidence type="ECO:0000256" key="1">
    <source>
        <dbReference type="ARBA" id="ARBA00005015"/>
    </source>
</evidence>
<dbReference type="InterPro" id="IPR020568">
    <property type="entry name" value="Ribosomal_Su5_D2-typ_SF"/>
</dbReference>
<dbReference type="EC" id="2.7.1.39" evidence="3 13"/>
<evidence type="ECO:0000259" key="15">
    <source>
        <dbReference type="Pfam" id="PF08544"/>
    </source>
</evidence>
<evidence type="ECO:0000256" key="12">
    <source>
        <dbReference type="ARBA" id="ARBA00049954"/>
    </source>
</evidence>
<keyword evidence="13" id="KW-0963">Cytoplasm</keyword>
<evidence type="ECO:0000256" key="10">
    <source>
        <dbReference type="ARBA" id="ARBA00022840"/>
    </source>
</evidence>
<evidence type="ECO:0000313" key="16">
    <source>
        <dbReference type="EMBL" id="RFU70113.1"/>
    </source>
</evidence>
<dbReference type="Pfam" id="PF08544">
    <property type="entry name" value="GHMP_kinases_C"/>
    <property type="match status" value="1"/>
</dbReference>
<dbReference type="PRINTS" id="PR00958">
    <property type="entry name" value="HOMSERKINASE"/>
</dbReference>
<keyword evidence="10 13" id="KW-0067">ATP-binding</keyword>
<dbReference type="AlphaFoldDB" id="A0A372LR15"/>
<evidence type="ECO:0000256" key="11">
    <source>
        <dbReference type="ARBA" id="ARBA00049375"/>
    </source>
</evidence>
<evidence type="ECO:0000256" key="7">
    <source>
        <dbReference type="ARBA" id="ARBA00022697"/>
    </source>
</evidence>
<accession>A0A372LR15</accession>
<dbReference type="SUPFAM" id="SSF54211">
    <property type="entry name" value="Ribosomal protein S5 domain 2-like"/>
    <property type="match status" value="1"/>
</dbReference>
<dbReference type="InterPro" id="IPR014721">
    <property type="entry name" value="Ribsml_uS5_D2-typ_fold_subgr"/>
</dbReference>
<dbReference type="GO" id="GO:0009088">
    <property type="term" value="P:threonine biosynthetic process"/>
    <property type="evidence" value="ECO:0007669"/>
    <property type="project" value="UniProtKB-UniRule"/>
</dbReference>
<keyword evidence="7 13" id="KW-0791">Threonine biosynthesis</keyword>
<evidence type="ECO:0000259" key="14">
    <source>
        <dbReference type="Pfam" id="PF00288"/>
    </source>
</evidence>
<comment type="function">
    <text evidence="12 13">Catalyzes the ATP-dependent phosphorylation of L-homoserine to L-homoserine phosphate.</text>
</comment>
<name>A0A372LR15_9BACI</name>
<keyword evidence="9 13" id="KW-0418">Kinase</keyword>
<dbReference type="InterPro" id="IPR006204">
    <property type="entry name" value="GHMP_kinase_N_dom"/>
</dbReference>
<dbReference type="Proteomes" id="UP000264541">
    <property type="component" value="Unassembled WGS sequence"/>
</dbReference>
<dbReference type="PANTHER" id="PTHR20861">
    <property type="entry name" value="HOMOSERINE/4-DIPHOSPHOCYTIDYL-2-C-METHYL-D-ERYTHRITOL KINASE"/>
    <property type="match status" value="1"/>
</dbReference>
<dbReference type="PIRSF" id="PIRSF000676">
    <property type="entry name" value="Homoser_kin"/>
    <property type="match status" value="1"/>
</dbReference>
<feature type="domain" description="GHMP kinase N-terminal" evidence="14">
    <location>
        <begin position="62"/>
        <end position="144"/>
    </location>
</feature>
<proteinExistence type="inferred from homology"/>
<comment type="caution">
    <text evidence="16">The sequence shown here is derived from an EMBL/GenBank/DDBJ whole genome shotgun (WGS) entry which is preliminary data.</text>
</comment>
<comment type="pathway">
    <text evidence="1 13">Amino-acid biosynthesis; L-threonine biosynthesis; L-threonine from L-aspartate: step 4/5.</text>
</comment>
<dbReference type="PROSITE" id="PS00627">
    <property type="entry name" value="GHMP_KINASES_ATP"/>
    <property type="match status" value="1"/>
</dbReference>
<dbReference type="HAMAP" id="MF_00384">
    <property type="entry name" value="Homoser_kinase"/>
    <property type="match status" value="1"/>
</dbReference>
<keyword evidence="17" id="KW-1185">Reference proteome</keyword>
<dbReference type="Gene3D" id="3.30.230.10">
    <property type="match status" value="1"/>
</dbReference>
<evidence type="ECO:0000256" key="4">
    <source>
        <dbReference type="ARBA" id="ARBA00017858"/>
    </source>
</evidence>
<dbReference type="Pfam" id="PF00288">
    <property type="entry name" value="GHMP_kinases_N"/>
    <property type="match status" value="1"/>
</dbReference>
<dbReference type="Gene3D" id="3.30.70.890">
    <property type="entry name" value="GHMP kinase, C-terminal domain"/>
    <property type="match status" value="1"/>
</dbReference>
<dbReference type="UniPathway" id="UPA00050">
    <property type="reaction ID" value="UER00064"/>
</dbReference>
<evidence type="ECO:0000256" key="2">
    <source>
        <dbReference type="ARBA" id="ARBA00007370"/>
    </source>
</evidence>
<feature type="domain" description="GHMP kinase C-terminal" evidence="15">
    <location>
        <begin position="205"/>
        <end position="282"/>
    </location>
</feature>
<comment type="similarity">
    <text evidence="2 13">Belongs to the GHMP kinase family. Homoserine kinase subfamily.</text>
</comment>
<evidence type="ECO:0000256" key="6">
    <source>
        <dbReference type="ARBA" id="ARBA00022679"/>
    </source>
</evidence>
<dbReference type="InterPro" id="IPR000870">
    <property type="entry name" value="Homoserine_kinase"/>
</dbReference>